<feature type="transmembrane region" description="Helical" evidence="7">
    <location>
        <begin position="329"/>
        <end position="346"/>
    </location>
</feature>
<evidence type="ECO:0000256" key="5">
    <source>
        <dbReference type="ARBA" id="ARBA00031449"/>
    </source>
</evidence>
<evidence type="ECO:0000256" key="7">
    <source>
        <dbReference type="SAM" id="Phobius"/>
    </source>
</evidence>
<feature type="domain" description="Membrane protein 6-pyruvoyl-tetrahydropterin synthase-related" evidence="8">
    <location>
        <begin position="249"/>
        <end position="869"/>
    </location>
</feature>
<dbReference type="InterPro" id="IPR017543">
    <property type="entry name" value="6-PTP_synth-rel_bac"/>
</dbReference>
<dbReference type="Proteomes" id="UP001623592">
    <property type="component" value="Unassembled WGS sequence"/>
</dbReference>
<dbReference type="RefSeq" id="WP_406787273.1">
    <property type="nucleotide sequence ID" value="NZ_JBJIAA010000007.1"/>
</dbReference>
<keyword evidence="7" id="KW-0812">Transmembrane</keyword>
<evidence type="ECO:0000256" key="4">
    <source>
        <dbReference type="ARBA" id="ARBA00018141"/>
    </source>
</evidence>
<comment type="caution">
    <text evidence="9">The sequence shown here is derived from an EMBL/GenBank/DDBJ whole genome shotgun (WGS) entry which is preliminary data.</text>
</comment>
<evidence type="ECO:0000256" key="2">
    <source>
        <dbReference type="ARBA" id="ARBA00008900"/>
    </source>
</evidence>
<accession>A0ABW8TF57</accession>
<dbReference type="InterPro" id="IPR018776">
    <property type="entry name" value="Membrane_prot_PTPS-rel_domain"/>
</dbReference>
<feature type="transmembrane region" description="Helical" evidence="7">
    <location>
        <begin position="484"/>
        <end position="504"/>
    </location>
</feature>
<evidence type="ECO:0000256" key="6">
    <source>
        <dbReference type="ARBA" id="ARBA00048807"/>
    </source>
</evidence>
<organism evidence="9 10">
    <name type="scientific">Clostridium neuense</name>
    <dbReference type="NCBI Taxonomy" id="1728934"/>
    <lineage>
        <taxon>Bacteria</taxon>
        <taxon>Bacillati</taxon>
        <taxon>Bacillota</taxon>
        <taxon>Clostridia</taxon>
        <taxon>Eubacteriales</taxon>
        <taxon>Clostridiaceae</taxon>
        <taxon>Clostridium</taxon>
    </lineage>
</organism>
<comment type="similarity">
    <text evidence="2">Belongs to the PTPS family. QueD subfamily.</text>
</comment>
<dbReference type="Pfam" id="PF01242">
    <property type="entry name" value="PTPS"/>
    <property type="match status" value="1"/>
</dbReference>
<dbReference type="Gene3D" id="3.30.479.10">
    <property type="entry name" value="6-pyruvoyl tetrahydropterin synthase/QueD"/>
    <property type="match status" value="1"/>
</dbReference>
<protein>
    <recommendedName>
        <fullName evidence="4">6-carboxy-5,6,7,8-tetrahydropterin synthase</fullName>
        <ecNumber evidence="3">4.1.2.50</ecNumber>
    </recommendedName>
    <alternativeName>
        <fullName evidence="5">Queuosine biosynthesis protein QueD</fullName>
    </alternativeName>
</protein>
<keyword evidence="10" id="KW-1185">Reference proteome</keyword>
<name>A0ABW8TF57_9CLOT</name>
<proteinExistence type="inferred from homology"/>
<gene>
    <name evidence="9" type="ORF">ACJDT4_09255</name>
</gene>
<evidence type="ECO:0000256" key="3">
    <source>
        <dbReference type="ARBA" id="ARBA00012982"/>
    </source>
</evidence>
<feature type="transmembrane region" description="Helical" evidence="7">
    <location>
        <begin position="181"/>
        <end position="203"/>
    </location>
</feature>
<dbReference type="SUPFAM" id="SSF55620">
    <property type="entry name" value="Tetrahydrobiopterin biosynthesis enzymes-like"/>
    <property type="match status" value="1"/>
</dbReference>
<feature type="transmembrane region" description="Helical" evidence="7">
    <location>
        <begin position="358"/>
        <end position="385"/>
    </location>
</feature>
<dbReference type="NCBIfam" id="TIGR03112">
    <property type="entry name" value="6_pyr_pter_rel"/>
    <property type="match status" value="1"/>
</dbReference>
<feature type="transmembrane region" description="Helical" evidence="7">
    <location>
        <begin position="397"/>
        <end position="415"/>
    </location>
</feature>
<feature type="transmembrane region" description="Helical" evidence="7">
    <location>
        <begin position="299"/>
        <end position="317"/>
    </location>
</feature>
<comment type="pathway">
    <text evidence="1">Purine metabolism; 7-cyano-7-deazaguanine biosynthesis.</text>
</comment>
<feature type="transmembrane region" description="Helical" evidence="7">
    <location>
        <begin position="510"/>
        <end position="531"/>
    </location>
</feature>
<dbReference type="Pfam" id="PF10131">
    <property type="entry name" value="PTPS_related"/>
    <property type="match status" value="1"/>
</dbReference>
<dbReference type="EMBL" id="JBJIAA010000007">
    <property type="protein sequence ID" value="MFL0250605.1"/>
    <property type="molecule type" value="Genomic_DNA"/>
</dbReference>
<feature type="transmembrane region" description="Helical" evidence="7">
    <location>
        <begin position="459"/>
        <end position="477"/>
    </location>
</feature>
<dbReference type="EC" id="4.1.2.50" evidence="3"/>
<evidence type="ECO:0000313" key="10">
    <source>
        <dbReference type="Proteomes" id="UP001623592"/>
    </source>
</evidence>
<evidence type="ECO:0000313" key="9">
    <source>
        <dbReference type="EMBL" id="MFL0250605.1"/>
    </source>
</evidence>
<keyword evidence="7" id="KW-1133">Transmembrane helix</keyword>
<comment type="catalytic activity">
    <reaction evidence="6">
        <text>7,8-dihydroneopterin 3'-triphosphate + H2O = 6-carboxy-5,6,7,8-tetrahydropterin + triphosphate + acetaldehyde + 2 H(+)</text>
        <dbReference type="Rhea" id="RHEA:27966"/>
        <dbReference type="ChEBI" id="CHEBI:15343"/>
        <dbReference type="ChEBI" id="CHEBI:15377"/>
        <dbReference type="ChEBI" id="CHEBI:15378"/>
        <dbReference type="ChEBI" id="CHEBI:18036"/>
        <dbReference type="ChEBI" id="CHEBI:58462"/>
        <dbReference type="ChEBI" id="CHEBI:61032"/>
        <dbReference type="EC" id="4.1.2.50"/>
    </reaction>
</comment>
<reference evidence="9 10" key="1">
    <citation type="submission" date="2024-11" db="EMBL/GenBank/DDBJ databases">
        <authorList>
            <person name="Heng Y.C."/>
            <person name="Lim A.C.H."/>
            <person name="Lee J.K.Y."/>
            <person name="Kittelmann S."/>
        </authorList>
    </citation>
    <scope>NUCLEOTIDE SEQUENCE [LARGE SCALE GENOMIC DNA]</scope>
    <source>
        <strain evidence="9 10">WILCCON 0114</strain>
    </source>
</reference>
<evidence type="ECO:0000259" key="8">
    <source>
        <dbReference type="Pfam" id="PF10131"/>
    </source>
</evidence>
<dbReference type="InterPro" id="IPR038418">
    <property type="entry name" value="6-PTP_synth/QueD_sf"/>
</dbReference>
<feature type="transmembrane region" description="Helical" evidence="7">
    <location>
        <begin position="249"/>
        <end position="267"/>
    </location>
</feature>
<feature type="transmembrane region" description="Helical" evidence="7">
    <location>
        <begin position="538"/>
        <end position="560"/>
    </location>
</feature>
<sequence>MKFKGYVYKFKINSSHNVLINDKRSSTHIHTFVISIFAKIINDDFIIYDEVESIVEKFLQIYDGKELNKVKPFNKIEPTLENIGDFLFDKLRKILNENYIELVKLEINETPTRVYVVNYSEAEGGITKGYKNTISKLVINSVMESSAANIMRNFEAFEDEEEEIRSEEHAKELLKPKKNRTAIKTAVALAFLIIAAIILVIYLKNLKGYPWGIDTYGHIFKADLLYKNMKQGNFYPLFTGLWYNGIQPFRYWAPLSYYILALLQFCAGGNSINAYMLFIGFIFLTGAFGWLLWGIKENRIFISIVFGVLWFFLPENIRLFFFEGNIPRVLITAIIPYLFYFLWQFVEKGKKSSIVPVTISMMLITLSHLMVAAMTGITSFIFMLIYSVTFKKFLRPFQAIASMLLSFAICGVWLYPALHGGLVSMDSGATSEVMQSLSTPFTISLNPFVRLSSIGNNGFFYYGLSIVLISAFGIIVSNKRSMSGFITVIIVFLGTTTAFIPVLVKLPLNQLLWMMRFTPIAYGIFILSLFNWKNCKKVFMFIFIIMLALDSSLSFNFWLYPSEKNVKVESLLKSAKNITRQRIALLDSSMFGSYPSFYISSEGKETAYSYGWAWQGAATASNIVLLNTALENGYYNYMFDRSLEMGCDTVVIRKASLKRGKTSFDEINSAAGLSNYRLYKETEEGYVYHRKTPASFGIVSDYSSLCIGRSAVELQLQYPSFKAGKSLNIEDYSIDELKKYRTIYLSDFKYNDRAKAEAMISKLSGLGVNVVIDMNKIPSDDITKRMVFMGVSAQPIAFESKMPDLFFKEQKYASGKFDYKYKEWHTVYLQNLSKVTGISWINNKKFAFMGQGQGENKNVTFVGFNLMFHAMEDDDENSINIMNEVMKTNEEVLPKRSIEAVDIKYGKNSIVINSPRNNLNTTLAFLDSYKSSSRIYEDENLLKVNRGSSYIKIGYPYLTGGILLTILGLIGFLGLLKFIYRGEEIKNEKNS</sequence>
<dbReference type="InterPro" id="IPR007115">
    <property type="entry name" value="6-PTP_synth/QueD"/>
</dbReference>
<feature type="transmembrane region" description="Helical" evidence="7">
    <location>
        <begin position="274"/>
        <end position="293"/>
    </location>
</feature>
<evidence type="ECO:0000256" key="1">
    <source>
        <dbReference type="ARBA" id="ARBA00005061"/>
    </source>
</evidence>
<keyword evidence="7" id="KW-0472">Membrane</keyword>
<feature type="transmembrane region" description="Helical" evidence="7">
    <location>
        <begin position="955"/>
        <end position="980"/>
    </location>
</feature>